<dbReference type="Gene3D" id="1.10.390.10">
    <property type="entry name" value="Neutral Protease Domain 2"/>
    <property type="match status" value="1"/>
</dbReference>
<accession>A0ABM9PHY5</accession>
<gene>
    <name evidence="1" type="ORF">T190115A13A_130092</name>
</gene>
<protein>
    <recommendedName>
        <fullName evidence="3">Peptidase M1 membrane alanine aminopeptidase domain-containing protein</fullName>
    </recommendedName>
</protein>
<sequence>MNQTFTNLFSLTVFLIIISSSKLWAQKPDHLSMDMHFKDSTVFIKAKYQRTSKLNNDSVYFILNPEFELDTILSKGLTSYKITQKKGEPLPFYLLEFDKNRDTSEKLTVEFRYKINLSKQNHMKSNWIELSLDKLWFPNLEALNNKFTYKVSISNFPKSYHLITHTDAFITQKQHTITIKKNKPSYEVLILAGKDMKEWKQIKNITLLGHTKIPDSTFQSIGTKVKNSIDLLNGYFGMSDPITSFKVVIRNTSRKELGFMFNRNNMIVTGTDYNDYESLSHEIAHYWWNKANFIKEPWMNESFANYSMYQVLKKFNIEKYEALLTKNRELSKNAIPVVNAHLFASGSYMSIYHKGSIHLIELETKIGTKLMQQLLSICVEKRLKTTEDFLKELEKLTNKETRKFFENLLQS</sequence>
<dbReference type="SUPFAM" id="SSF55486">
    <property type="entry name" value="Metalloproteases ('zincins'), catalytic domain"/>
    <property type="match status" value="1"/>
</dbReference>
<proteinExistence type="predicted"/>
<evidence type="ECO:0000313" key="2">
    <source>
        <dbReference type="Proteomes" id="UP001497602"/>
    </source>
</evidence>
<keyword evidence="2" id="KW-1185">Reference proteome</keyword>
<dbReference type="RefSeq" id="WP_348737052.1">
    <property type="nucleotide sequence ID" value="NZ_CAXJRC010000004.1"/>
</dbReference>
<evidence type="ECO:0008006" key="3">
    <source>
        <dbReference type="Google" id="ProtNLM"/>
    </source>
</evidence>
<dbReference type="EMBL" id="CAXJRC010000004">
    <property type="protein sequence ID" value="CAL2105217.1"/>
    <property type="molecule type" value="Genomic_DNA"/>
</dbReference>
<evidence type="ECO:0000313" key="1">
    <source>
        <dbReference type="EMBL" id="CAL2105217.1"/>
    </source>
</evidence>
<name>A0ABM9PHY5_9FLAO</name>
<organism evidence="1 2">
    <name type="scientific">Tenacibaculum vairaonense</name>
    <dbReference type="NCBI Taxonomy" id="3137860"/>
    <lineage>
        <taxon>Bacteria</taxon>
        <taxon>Pseudomonadati</taxon>
        <taxon>Bacteroidota</taxon>
        <taxon>Flavobacteriia</taxon>
        <taxon>Flavobacteriales</taxon>
        <taxon>Flavobacteriaceae</taxon>
        <taxon>Tenacibaculum</taxon>
    </lineage>
</organism>
<dbReference type="InterPro" id="IPR027268">
    <property type="entry name" value="Peptidase_M4/M1_CTD_sf"/>
</dbReference>
<dbReference type="Proteomes" id="UP001497602">
    <property type="component" value="Unassembled WGS sequence"/>
</dbReference>
<comment type="caution">
    <text evidence="1">The sequence shown here is derived from an EMBL/GenBank/DDBJ whole genome shotgun (WGS) entry which is preliminary data.</text>
</comment>
<reference evidence="1 2" key="1">
    <citation type="submission" date="2024-05" db="EMBL/GenBank/DDBJ databases">
        <authorList>
            <person name="Duchaud E."/>
        </authorList>
    </citation>
    <scope>NUCLEOTIDE SEQUENCE [LARGE SCALE GENOMIC DNA]</scope>
    <source>
        <strain evidence="1">Ena-SAMPLE-TAB-13-05-2024-13:56:06:370-140305</strain>
    </source>
</reference>